<dbReference type="EMBL" id="VUMR01000038">
    <property type="protein sequence ID" value="MSS56697.1"/>
    <property type="molecule type" value="Genomic_DNA"/>
</dbReference>
<protein>
    <recommendedName>
        <fullName evidence="4">Ryanodine receptor Ryr domain-containing protein</fullName>
    </recommendedName>
</protein>
<evidence type="ECO:0000313" key="2">
    <source>
        <dbReference type="EMBL" id="MSS56697.1"/>
    </source>
</evidence>
<dbReference type="RefSeq" id="WP_154556283.1">
    <property type="nucleotide sequence ID" value="NZ_JAQXZU010000110.1"/>
</dbReference>
<comment type="caution">
    <text evidence="2">The sequence shown here is derived from an EMBL/GenBank/DDBJ whole genome shotgun (WGS) entry which is preliminary data.</text>
</comment>
<organism evidence="2 3">
    <name type="scientific">Holdemanella porci</name>
    <dbReference type="NCBI Taxonomy" id="2652276"/>
    <lineage>
        <taxon>Bacteria</taxon>
        <taxon>Bacillati</taxon>
        <taxon>Bacillota</taxon>
        <taxon>Erysipelotrichia</taxon>
        <taxon>Erysipelotrichales</taxon>
        <taxon>Erysipelotrichaceae</taxon>
        <taxon>Holdemanella</taxon>
    </lineage>
</organism>
<dbReference type="GeneID" id="93159098"/>
<feature type="transmembrane region" description="Helical" evidence="1">
    <location>
        <begin position="6"/>
        <end position="23"/>
    </location>
</feature>
<dbReference type="AlphaFoldDB" id="A0A6N7VG50"/>
<accession>A0A6N7VG50</accession>
<feature type="transmembrane region" description="Helical" evidence="1">
    <location>
        <begin position="43"/>
        <end position="63"/>
    </location>
</feature>
<feature type="transmembrane region" description="Helical" evidence="1">
    <location>
        <begin position="99"/>
        <end position="121"/>
    </location>
</feature>
<dbReference type="Proteomes" id="UP000434241">
    <property type="component" value="Unassembled WGS sequence"/>
</dbReference>
<sequence length="530" mass="62336">MDYRLLASLITYIGIIIFCIYIYKNYIHSLYFENKKKQQKIIVGFILILVLVSITSSFISNYLNNANYWLIIYNTLGAFLNFDKSIETDNVLVQTLSDIARMTAILSTASFIGGEFFSYILRRNQKLLTIRKYKKIIAVYTDYDEDSSFIKKIHKDGYYVVVIKDNYDFYNNTEYNLIIFQNDSEGINFYAKYKDKFLNKKVTLVLNEYDSSSLNQDEVKILNISQLIAKDYWLSSHSLIQYFDSCNDNKHLDIAIIGLNNIGKDIFKTAILDNIYSTKQQINYHLWGNINDFESINYDINGSADRILSYDKIIYHEEYVLNQKSLNCLNKCQRIIICDSKDSYVCQEIIRKNNNANDIHLYDNDLAILMSVTNNINSMNVSSFGSFDNFFSFENMFEEDKELLAKKINMFYQKEYNPKANDLNEEWYKIDGYSKRSCIACADYSKVRKLYLKDNKVNGNIDSILCELEHNRWCRFMIIEGYSYDSELEKLTKKRDAINKKHGCLVPFDRLSDYEKLKDLNVLKYIDNED</sequence>
<evidence type="ECO:0000256" key="1">
    <source>
        <dbReference type="SAM" id="Phobius"/>
    </source>
</evidence>
<evidence type="ECO:0000313" key="3">
    <source>
        <dbReference type="Proteomes" id="UP000434241"/>
    </source>
</evidence>
<evidence type="ECO:0008006" key="4">
    <source>
        <dbReference type="Google" id="ProtNLM"/>
    </source>
</evidence>
<keyword evidence="1" id="KW-0472">Membrane</keyword>
<proteinExistence type="predicted"/>
<keyword evidence="1" id="KW-0812">Transmembrane</keyword>
<keyword evidence="3" id="KW-1185">Reference proteome</keyword>
<dbReference type="Gene3D" id="6.20.350.10">
    <property type="match status" value="1"/>
</dbReference>
<name>A0A6N7VG50_9FIRM</name>
<reference evidence="2 3" key="1">
    <citation type="submission" date="2019-08" db="EMBL/GenBank/DDBJ databases">
        <title>In-depth cultivation of the pig gut microbiome towards novel bacterial diversity and tailored functional studies.</title>
        <authorList>
            <person name="Wylensek D."/>
            <person name="Hitch T.C.A."/>
            <person name="Clavel T."/>
        </authorList>
    </citation>
    <scope>NUCLEOTIDE SEQUENCE [LARGE SCALE GENOMIC DNA]</scope>
    <source>
        <strain evidence="2 3">LKV-472-APC-3</strain>
    </source>
</reference>
<gene>
    <name evidence="2" type="ORF">FYJ55_07295</name>
</gene>
<keyword evidence="1" id="KW-1133">Transmembrane helix</keyword>